<feature type="chain" id="PRO_5002131048" description="Chitin-binding type-1 domain-containing protein" evidence="1">
    <location>
        <begin position="24"/>
        <end position="90"/>
    </location>
</feature>
<evidence type="ECO:0000256" key="1">
    <source>
        <dbReference type="SAM" id="SignalP"/>
    </source>
</evidence>
<proteinExistence type="predicted"/>
<dbReference type="EMBL" id="LN679107">
    <property type="protein sequence ID" value="CEL63166.1"/>
    <property type="molecule type" value="Genomic_DNA"/>
</dbReference>
<dbReference type="InterPro" id="IPR009030">
    <property type="entry name" value="Growth_fac_rcpt_cys_sf"/>
</dbReference>
<evidence type="ECO:0008006" key="4">
    <source>
        <dbReference type="Google" id="ProtNLM"/>
    </source>
</evidence>
<keyword evidence="1" id="KW-0732">Signal</keyword>
<evidence type="ECO:0000313" key="3">
    <source>
        <dbReference type="Proteomes" id="UP000059188"/>
    </source>
</evidence>
<sequence length="90" mass="9405">MLRITAVALAGLTLTPFAHIGVAGKSTGNSSDHGLHINPSHSVPGPSLWRRACQPGQYYVHGACQSCGQGYYCSGNGDRTACPAGTYNDR</sequence>
<evidence type="ECO:0000313" key="2">
    <source>
        <dbReference type="EMBL" id="CEL63166.1"/>
    </source>
</evidence>
<dbReference type="OrthoDB" id="439917at2759"/>
<reference evidence="2 3" key="1">
    <citation type="submission" date="2014-11" db="EMBL/GenBank/DDBJ databases">
        <authorList>
            <person name="Wibberg Daniel"/>
        </authorList>
    </citation>
    <scope>NUCLEOTIDE SEQUENCE [LARGE SCALE GENOMIC DNA]</scope>
    <source>
        <strain evidence="2">Rhizoctonia solani AG1-IB 7/3/14</strain>
    </source>
</reference>
<gene>
    <name evidence="2" type="ORF">RSOLAG1IB_05206</name>
</gene>
<dbReference type="SUPFAM" id="SSF57184">
    <property type="entry name" value="Growth factor receptor domain"/>
    <property type="match status" value="1"/>
</dbReference>
<feature type="signal peptide" evidence="1">
    <location>
        <begin position="1"/>
        <end position="23"/>
    </location>
</feature>
<name>A0A0B7FZ06_THACB</name>
<dbReference type="AlphaFoldDB" id="A0A0B7FZ06"/>
<protein>
    <recommendedName>
        <fullName evidence="4">Chitin-binding type-1 domain-containing protein</fullName>
    </recommendedName>
</protein>
<dbReference type="Proteomes" id="UP000059188">
    <property type="component" value="Unassembled WGS sequence"/>
</dbReference>
<keyword evidence="3" id="KW-1185">Reference proteome</keyword>
<accession>A0A0B7FZ06</accession>
<organism evidence="2 3">
    <name type="scientific">Thanatephorus cucumeris (strain AG1-IB / isolate 7/3/14)</name>
    <name type="common">Lettuce bottom rot fungus</name>
    <name type="synonym">Rhizoctonia solani</name>
    <dbReference type="NCBI Taxonomy" id="1108050"/>
    <lineage>
        <taxon>Eukaryota</taxon>
        <taxon>Fungi</taxon>
        <taxon>Dikarya</taxon>
        <taxon>Basidiomycota</taxon>
        <taxon>Agaricomycotina</taxon>
        <taxon>Agaricomycetes</taxon>
        <taxon>Cantharellales</taxon>
        <taxon>Ceratobasidiaceae</taxon>
        <taxon>Rhizoctonia</taxon>
        <taxon>Rhizoctonia solani AG-1</taxon>
    </lineage>
</organism>